<accession>A0A0D7B4F1</accession>
<dbReference type="AlphaFoldDB" id="A0A0D7B4F1"/>
<organism evidence="1 2">
    <name type="scientific">Cylindrobasidium torrendii FP15055 ss-10</name>
    <dbReference type="NCBI Taxonomy" id="1314674"/>
    <lineage>
        <taxon>Eukaryota</taxon>
        <taxon>Fungi</taxon>
        <taxon>Dikarya</taxon>
        <taxon>Basidiomycota</taxon>
        <taxon>Agaricomycotina</taxon>
        <taxon>Agaricomycetes</taxon>
        <taxon>Agaricomycetidae</taxon>
        <taxon>Agaricales</taxon>
        <taxon>Marasmiineae</taxon>
        <taxon>Physalacriaceae</taxon>
        <taxon>Cylindrobasidium</taxon>
    </lineage>
</organism>
<dbReference type="STRING" id="1314674.A0A0D7B4F1"/>
<dbReference type="Proteomes" id="UP000054007">
    <property type="component" value="Unassembled WGS sequence"/>
</dbReference>
<proteinExistence type="predicted"/>
<evidence type="ECO:0000313" key="2">
    <source>
        <dbReference type="Proteomes" id="UP000054007"/>
    </source>
</evidence>
<dbReference type="InterPro" id="IPR016197">
    <property type="entry name" value="Chromo-like_dom_sf"/>
</dbReference>
<sequence length="101" mass="11751">TFQVDIPARLKQRGIHDSFHASLLRMHYPNDDRLFPGRLDSQIIPFDKFENEWAVDRIVSHCGAGKDMLFRVKWKAGDDTLLPLRDVQDLHAFSEYLEILG</sequence>
<feature type="non-terminal residue" evidence="1">
    <location>
        <position position="101"/>
    </location>
</feature>
<name>A0A0D7B4F1_9AGAR</name>
<dbReference type="SUPFAM" id="SSF54160">
    <property type="entry name" value="Chromo domain-like"/>
    <property type="match status" value="1"/>
</dbReference>
<feature type="non-terminal residue" evidence="1">
    <location>
        <position position="1"/>
    </location>
</feature>
<keyword evidence="2" id="KW-1185">Reference proteome</keyword>
<evidence type="ECO:0008006" key="3">
    <source>
        <dbReference type="Google" id="ProtNLM"/>
    </source>
</evidence>
<protein>
    <recommendedName>
        <fullName evidence="3">Chromo domain-containing protein</fullName>
    </recommendedName>
</protein>
<dbReference type="EMBL" id="KN880605">
    <property type="protein sequence ID" value="KIY65090.1"/>
    <property type="molecule type" value="Genomic_DNA"/>
</dbReference>
<dbReference type="OrthoDB" id="3211671at2759"/>
<evidence type="ECO:0000313" key="1">
    <source>
        <dbReference type="EMBL" id="KIY65090.1"/>
    </source>
</evidence>
<reference evidence="1 2" key="1">
    <citation type="journal article" date="2015" name="Fungal Genet. Biol.">
        <title>Evolution of novel wood decay mechanisms in Agaricales revealed by the genome sequences of Fistulina hepatica and Cylindrobasidium torrendii.</title>
        <authorList>
            <person name="Floudas D."/>
            <person name="Held B.W."/>
            <person name="Riley R."/>
            <person name="Nagy L.G."/>
            <person name="Koehler G."/>
            <person name="Ransdell A.S."/>
            <person name="Younus H."/>
            <person name="Chow J."/>
            <person name="Chiniquy J."/>
            <person name="Lipzen A."/>
            <person name="Tritt A."/>
            <person name="Sun H."/>
            <person name="Haridas S."/>
            <person name="LaButti K."/>
            <person name="Ohm R.A."/>
            <person name="Kues U."/>
            <person name="Blanchette R.A."/>
            <person name="Grigoriev I.V."/>
            <person name="Minto R.E."/>
            <person name="Hibbett D.S."/>
        </authorList>
    </citation>
    <scope>NUCLEOTIDE SEQUENCE [LARGE SCALE GENOMIC DNA]</scope>
    <source>
        <strain evidence="1 2">FP15055 ss-10</strain>
    </source>
</reference>
<gene>
    <name evidence="1" type="ORF">CYLTODRAFT_321354</name>
</gene>